<dbReference type="eggNOG" id="arCOG00235">
    <property type="taxonomic scope" value="Archaea"/>
</dbReference>
<dbReference type="Proteomes" id="UP000006663">
    <property type="component" value="Chromosome"/>
</dbReference>
<dbReference type="PANTHER" id="PTHR11820">
    <property type="entry name" value="ACYLPYRUVASE"/>
    <property type="match status" value="1"/>
</dbReference>
<dbReference type="GO" id="GO:0018773">
    <property type="term" value="F:acetylpyruvate hydrolase activity"/>
    <property type="evidence" value="ECO:0007669"/>
    <property type="project" value="TreeGrafter"/>
</dbReference>
<dbReference type="Gene3D" id="3.90.850.10">
    <property type="entry name" value="Fumarylacetoacetase-like, C-terminal domain"/>
    <property type="match status" value="1"/>
</dbReference>
<gene>
    <name evidence="3" type="ordered locus">Hbor_06790</name>
</gene>
<dbReference type="GO" id="GO:0046872">
    <property type="term" value="F:metal ion binding"/>
    <property type="evidence" value="ECO:0007669"/>
    <property type="project" value="UniProtKB-KW"/>
</dbReference>
<dbReference type="HOGENOM" id="CLU_028458_4_2_2"/>
<dbReference type="SUPFAM" id="SSF56529">
    <property type="entry name" value="FAH"/>
    <property type="match status" value="1"/>
</dbReference>
<evidence type="ECO:0000259" key="2">
    <source>
        <dbReference type="Pfam" id="PF01557"/>
    </source>
</evidence>
<dbReference type="InterPro" id="IPR011234">
    <property type="entry name" value="Fumarylacetoacetase-like_C"/>
</dbReference>
<protein>
    <submittedName>
        <fullName evidence="3">2-keto-4-pentenoate hydratase/2-oxohepta-3-ene-1,7-dioic acid hydratase</fullName>
    </submittedName>
</protein>
<dbReference type="AlphaFoldDB" id="E4NN48"/>
<evidence type="ECO:0000313" key="3">
    <source>
        <dbReference type="EMBL" id="ADQ66278.1"/>
    </source>
</evidence>
<proteinExistence type="predicted"/>
<keyword evidence="4" id="KW-1185">Reference proteome</keyword>
<dbReference type="KEGG" id="hbo:Hbor_06790"/>
<organism evidence="3 4">
    <name type="scientific">Halogeometricum borinquense (strain ATCC 700274 / DSM 11551 / JCM 10706 / KCTC 4070 / PR3)</name>
    <dbReference type="NCBI Taxonomy" id="469382"/>
    <lineage>
        <taxon>Archaea</taxon>
        <taxon>Methanobacteriati</taxon>
        <taxon>Methanobacteriota</taxon>
        <taxon>Stenosarchaea group</taxon>
        <taxon>Halobacteria</taxon>
        <taxon>Halobacteriales</taxon>
        <taxon>Haloferacaceae</taxon>
        <taxon>Halogeometricum</taxon>
    </lineage>
</organism>
<accession>E4NN48</accession>
<evidence type="ECO:0000256" key="1">
    <source>
        <dbReference type="ARBA" id="ARBA00022723"/>
    </source>
</evidence>
<feature type="domain" description="Fumarylacetoacetase-like C-terminal" evidence="2">
    <location>
        <begin position="51"/>
        <end position="240"/>
    </location>
</feature>
<keyword evidence="1" id="KW-0479">Metal-binding</keyword>
<reference evidence="3 4" key="1">
    <citation type="journal article" date="2009" name="Stand. Genomic Sci.">
        <title>Complete genome sequence of Halogeometricum borinquense type strain (PR3).</title>
        <authorList>
            <person name="Malfatti S."/>
            <person name="Tindall B.J."/>
            <person name="Schneider S."/>
            <person name="Fahnrich R."/>
            <person name="Lapidus A."/>
            <person name="Labuttii K."/>
            <person name="Copeland A."/>
            <person name="Glavina Del Rio T."/>
            <person name="Nolan M."/>
            <person name="Chen F."/>
            <person name="Lucas S."/>
            <person name="Tice H."/>
            <person name="Cheng J.F."/>
            <person name="Bruce D."/>
            <person name="Goodwin L."/>
            <person name="Pitluck S."/>
            <person name="Anderson I."/>
            <person name="Pati A."/>
            <person name="Ivanova N."/>
            <person name="Mavromatis K."/>
            <person name="Chen A."/>
            <person name="Palaniappan K."/>
            <person name="D'haeseleer P."/>
            <person name="Goker M."/>
            <person name="Bristow J."/>
            <person name="Eisen J.A."/>
            <person name="Markowitz V."/>
            <person name="Hugenholtz P."/>
            <person name="Kyrpides N.C."/>
            <person name="Klenk H.P."/>
            <person name="Chain P."/>
        </authorList>
    </citation>
    <scope>NUCLEOTIDE SEQUENCE [LARGE SCALE GENOMIC DNA]</scope>
    <source>
        <strain evidence="4">ATCC 700274 / DSM 11551 / JCM 10706 / KCTC 4070 / PR3</strain>
    </source>
</reference>
<dbReference type="Pfam" id="PF01557">
    <property type="entry name" value="FAA_hydrolase"/>
    <property type="match status" value="1"/>
</dbReference>
<sequence>MNGSHMRLARIRTADGVLTGEYDDGTVETDDGAYIVGDDAELLAPCEPSACYCVGRNFAATLEQMEYETPEVPDWFIKPPVSVHPPDEPVEYPAWTEELTYAGELAAVIDERCTDLAIDEVDDAVRGYTILNDLDALDQAGRTARKAFDGSAPLGPWIETDLDPEGIDMTTHVGGEQRQESNTELMLFSPREIISFLSERYTFQPGDVVSFGSPANPGLVEPGEDVTIWYEGIGKLQNTVK</sequence>
<evidence type="ECO:0000313" key="4">
    <source>
        <dbReference type="Proteomes" id="UP000006663"/>
    </source>
</evidence>
<dbReference type="EMBL" id="CP001690">
    <property type="protein sequence ID" value="ADQ66278.1"/>
    <property type="molecule type" value="Genomic_DNA"/>
</dbReference>
<dbReference type="PANTHER" id="PTHR11820:SF7">
    <property type="entry name" value="ACYLPYRUVASE FAHD1, MITOCHONDRIAL"/>
    <property type="match status" value="1"/>
</dbReference>
<dbReference type="STRING" id="469382.Hbor_06790"/>
<name>E4NN48_HALBP</name>
<dbReference type="InterPro" id="IPR036663">
    <property type="entry name" value="Fumarylacetoacetase_C_sf"/>
</dbReference>